<feature type="active site" description="Charge relay system" evidence="5">
    <location>
        <position position="358"/>
    </location>
</feature>
<evidence type="ECO:0000259" key="9">
    <source>
        <dbReference type="Pfam" id="PF00082"/>
    </source>
</evidence>
<dbReference type="Pfam" id="PF00082">
    <property type="entry name" value="Peptidase_S8"/>
    <property type="match status" value="1"/>
</dbReference>
<keyword evidence="3 5" id="KW-0378">Hydrolase</keyword>
<dbReference type="InterPro" id="IPR036852">
    <property type="entry name" value="Peptidase_S8/S53_dom_sf"/>
</dbReference>
<protein>
    <submittedName>
        <fullName evidence="11">Peptidase inhibitor I9</fullName>
    </submittedName>
</protein>
<dbReference type="OrthoDB" id="9798386at2"/>
<gene>
    <name evidence="11" type="ORF">SAMN05216267_10568</name>
</gene>
<evidence type="ECO:0000259" key="10">
    <source>
        <dbReference type="Pfam" id="PF05922"/>
    </source>
</evidence>
<evidence type="ECO:0000313" key="12">
    <source>
        <dbReference type="Proteomes" id="UP000181951"/>
    </source>
</evidence>
<sequence length="412" mass="41685">MRMLARGLTAAVTLLASAAALPAATAQTTHTSAAAQQVRATPAPLHRAGNAVPHQYIVTLDNGLDPSAFAKKFGVLPMFHYTKVFSGFASTFSAAQLDTVRRTPGVASVEENATVTADDLHGTTADRAHRQDGPRASRAAAASWGLDRIDQRTLPLDDRFSTIGEGQGATAYILDTGIDYSHSEFGGRAVPGYDAIGDGRNGQDCEGHGTHVAGTIGGATYGVARQATLVSVRVLDCQGEGTLAGIIAGMDWVAQNAHQRAVANASLGGGYSPALNDAADALSDSGVLPVVAAGNDGADACNVSPASAPRVLTLGATDRTDHEASYSNSGSCVSMFAPGTSIVSAKLGGGSTTLSGTSMASPHAAGTALLYKAEHPDADALAVADALTANATQNVLTVNGGSPNLMLYTGGL</sequence>
<feature type="chain" id="PRO_5010300271" evidence="8">
    <location>
        <begin position="27"/>
        <end position="412"/>
    </location>
</feature>
<dbReference type="RefSeq" id="WP_075018196.1">
    <property type="nucleotide sequence ID" value="NZ_FODD01000056.1"/>
</dbReference>
<evidence type="ECO:0000256" key="8">
    <source>
        <dbReference type="SAM" id="SignalP"/>
    </source>
</evidence>
<dbReference type="InterPro" id="IPR015500">
    <property type="entry name" value="Peptidase_S8_subtilisin-rel"/>
</dbReference>
<evidence type="ECO:0000256" key="7">
    <source>
        <dbReference type="SAM" id="MobiDB-lite"/>
    </source>
</evidence>
<keyword evidence="12" id="KW-1185">Reference proteome</keyword>
<dbReference type="PANTHER" id="PTHR43806">
    <property type="entry name" value="PEPTIDASE S8"/>
    <property type="match status" value="1"/>
</dbReference>
<dbReference type="InterPro" id="IPR022398">
    <property type="entry name" value="Peptidase_S8_His-AS"/>
</dbReference>
<feature type="active site" description="Charge relay system" evidence="5">
    <location>
        <position position="175"/>
    </location>
</feature>
<feature type="active site" description="Charge relay system" evidence="5">
    <location>
        <position position="208"/>
    </location>
</feature>
<dbReference type="InterPro" id="IPR000209">
    <property type="entry name" value="Peptidase_S8/S53_dom"/>
</dbReference>
<dbReference type="SUPFAM" id="SSF52743">
    <property type="entry name" value="Subtilisin-like"/>
    <property type="match status" value="1"/>
</dbReference>
<dbReference type="Proteomes" id="UP000181951">
    <property type="component" value="Unassembled WGS sequence"/>
</dbReference>
<dbReference type="GO" id="GO:0006508">
    <property type="term" value="P:proteolysis"/>
    <property type="evidence" value="ECO:0007669"/>
    <property type="project" value="UniProtKB-KW"/>
</dbReference>
<dbReference type="EMBL" id="FODD01000056">
    <property type="protein sequence ID" value="SEO92384.1"/>
    <property type="molecule type" value="Genomic_DNA"/>
</dbReference>
<feature type="compositionally biased region" description="Basic and acidic residues" evidence="7">
    <location>
        <begin position="118"/>
        <end position="135"/>
    </location>
</feature>
<dbReference type="STRING" id="310780.SAMN05216267_10568"/>
<dbReference type="InterPro" id="IPR023828">
    <property type="entry name" value="Peptidase_S8_Ser-AS"/>
</dbReference>
<dbReference type="InterPro" id="IPR034193">
    <property type="entry name" value="PCSK9_ProteinaseK-like"/>
</dbReference>
<evidence type="ECO:0000256" key="2">
    <source>
        <dbReference type="ARBA" id="ARBA00022670"/>
    </source>
</evidence>
<dbReference type="PRINTS" id="PR00723">
    <property type="entry name" value="SUBTILISIN"/>
</dbReference>
<dbReference type="Gene3D" id="3.30.70.80">
    <property type="entry name" value="Peptidase S8 propeptide/proteinase inhibitor I9"/>
    <property type="match status" value="1"/>
</dbReference>
<dbReference type="FunFam" id="3.40.50.200:FF:000014">
    <property type="entry name" value="Proteinase K"/>
    <property type="match status" value="1"/>
</dbReference>
<dbReference type="PROSITE" id="PS00138">
    <property type="entry name" value="SUBTILASE_SER"/>
    <property type="match status" value="1"/>
</dbReference>
<feature type="domain" description="Peptidase S8/S53" evidence="9">
    <location>
        <begin position="168"/>
        <end position="394"/>
    </location>
</feature>
<evidence type="ECO:0000256" key="5">
    <source>
        <dbReference type="PROSITE-ProRule" id="PRU01240"/>
    </source>
</evidence>
<evidence type="ECO:0000313" key="11">
    <source>
        <dbReference type="EMBL" id="SEO92384.1"/>
    </source>
</evidence>
<dbReference type="AlphaFoldDB" id="A0A1H8TP38"/>
<name>A0A1H8TP38_9ACTN</name>
<keyword evidence="2 5" id="KW-0645">Protease</keyword>
<dbReference type="SUPFAM" id="SSF54897">
    <property type="entry name" value="Protease propeptides/inhibitors"/>
    <property type="match status" value="1"/>
</dbReference>
<accession>A0A1H8TP38</accession>
<dbReference type="PROSITE" id="PS51892">
    <property type="entry name" value="SUBTILASE"/>
    <property type="match status" value="1"/>
</dbReference>
<reference evidence="11 12" key="1">
    <citation type="submission" date="2016-10" db="EMBL/GenBank/DDBJ databases">
        <authorList>
            <person name="de Groot N.N."/>
        </authorList>
    </citation>
    <scope>NUCLEOTIDE SEQUENCE [LARGE SCALE GENOMIC DNA]</scope>
    <source>
        <strain evidence="11 12">CGMCC 4.2026</strain>
    </source>
</reference>
<evidence type="ECO:0000256" key="3">
    <source>
        <dbReference type="ARBA" id="ARBA00022801"/>
    </source>
</evidence>
<organism evidence="11 12">
    <name type="scientific">Actinacidiphila rubida</name>
    <dbReference type="NCBI Taxonomy" id="310780"/>
    <lineage>
        <taxon>Bacteria</taxon>
        <taxon>Bacillati</taxon>
        <taxon>Actinomycetota</taxon>
        <taxon>Actinomycetes</taxon>
        <taxon>Kitasatosporales</taxon>
        <taxon>Streptomycetaceae</taxon>
        <taxon>Actinacidiphila</taxon>
    </lineage>
</organism>
<evidence type="ECO:0000256" key="6">
    <source>
        <dbReference type="RuleBase" id="RU003355"/>
    </source>
</evidence>
<dbReference type="GO" id="GO:0005615">
    <property type="term" value="C:extracellular space"/>
    <property type="evidence" value="ECO:0007669"/>
    <property type="project" value="TreeGrafter"/>
</dbReference>
<dbReference type="Gene3D" id="3.40.50.200">
    <property type="entry name" value="Peptidase S8/S53 domain"/>
    <property type="match status" value="1"/>
</dbReference>
<dbReference type="CDD" id="cd04077">
    <property type="entry name" value="Peptidases_S8_PCSK9_ProteinaseK_like"/>
    <property type="match status" value="1"/>
</dbReference>
<feature type="region of interest" description="Disordered" evidence="7">
    <location>
        <begin position="118"/>
        <end position="142"/>
    </location>
</feature>
<dbReference type="PROSITE" id="PS00137">
    <property type="entry name" value="SUBTILASE_HIS"/>
    <property type="match status" value="1"/>
</dbReference>
<evidence type="ECO:0000256" key="1">
    <source>
        <dbReference type="ARBA" id="ARBA00011073"/>
    </source>
</evidence>
<dbReference type="PROSITE" id="PS00136">
    <property type="entry name" value="SUBTILASE_ASP"/>
    <property type="match status" value="1"/>
</dbReference>
<proteinExistence type="inferred from homology"/>
<comment type="similarity">
    <text evidence="1 5 6">Belongs to the peptidase S8 family.</text>
</comment>
<keyword evidence="4 5" id="KW-0720">Serine protease</keyword>
<feature type="domain" description="Inhibitor I9" evidence="10">
    <location>
        <begin position="80"/>
        <end position="117"/>
    </location>
</feature>
<keyword evidence="8" id="KW-0732">Signal</keyword>
<dbReference type="InterPro" id="IPR023827">
    <property type="entry name" value="Peptidase_S8_Asp-AS"/>
</dbReference>
<dbReference type="InterPro" id="IPR037045">
    <property type="entry name" value="S8pro/Inhibitor_I9_sf"/>
</dbReference>
<dbReference type="InterPro" id="IPR050131">
    <property type="entry name" value="Peptidase_S8_subtilisin-like"/>
</dbReference>
<feature type="signal peptide" evidence="8">
    <location>
        <begin position="1"/>
        <end position="26"/>
    </location>
</feature>
<evidence type="ECO:0000256" key="4">
    <source>
        <dbReference type="ARBA" id="ARBA00022825"/>
    </source>
</evidence>
<dbReference type="PANTHER" id="PTHR43806:SF11">
    <property type="entry name" value="CEREVISIN-RELATED"/>
    <property type="match status" value="1"/>
</dbReference>
<dbReference type="Pfam" id="PF05922">
    <property type="entry name" value="Inhibitor_I9"/>
    <property type="match status" value="1"/>
</dbReference>
<dbReference type="InterPro" id="IPR010259">
    <property type="entry name" value="S8pro/Inhibitor_I9"/>
</dbReference>
<dbReference type="GO" id="GO:0004252">
    <property type="term" value="F:serine-type endopeptidase activity"/>
    <property type="evidence" value="ECO:0007669"/>
    <property type="project" value="UniProtKB-UniRule"/>
</dbReference>